<evidence type="ECO:0000256" key="1">
    <source>
        <dbReference type="SAM" id="Phobius"/>
    </source>
</evidence>
<feature type="transmembrane region" description="Helical" evidence="1">
    <location>
        <begin position="6"/>
        <end position="25"/>
    </location>
</feature>
<reference evidence="2" key="1">
    <citation type="submission" date="2021-02" db="EMBL/GenBank/DDBJ databases">
        <title>Natronogracilivirga saccharolytica gen. nov. sp. nov. a new anaerobic, haloalkiliphilic carbohydrate-fermenting bacterium from soda lake and proposing of Cyclonatronumiaceae fam. nov. in the phylum Balneolaeota.</title>
        <authorList>
            <person name="Zhilina T.N."/>
            <person name="Sorokin D.Y."/>
            <person name="Zavarzina D.G."/>
            <person name="Toshchakov S.V."/>
            <person name="Kublanov I.V."/>
        </authorList>
    </citation>
    <scope>NUCLEOTIDE SEQUENCE</scope>
    <source>
        <strain evidence="2">Z-1702</strain>
    </source>
</reference>
<dbReference type="EMBL" id="JAFIDN010000013">
    <property type="protein sequence ID" value="MBP3193765.1"/>
    <property type="molecule type" value="Genomic_DNA"/>
</dbReference>
<dbReference type="InterPro" id="IPR024623">
    <property type="entry name" value="YtxH"/>
</dbReference>
<keyword evidence="1" id="KW-1133">Transmembrane helix</keyword>
<keyword evidence="1" id="KW-0472">Membrane</keyword>
<accession>A0A8J7RLA1</accession>
<dbReference type="RefSeq" id="WP_210513216.1">
    <property type="nucleotide sequence ID" value="NZ_JAFIDN010000013.1"/>
</dbReference>
<dbReference type="Proteomes" id="UP000673975">
    <property type="component" value="Unassembled WGS sequence"/>
</dbReference>
<comment type="caution">
    <text evidence="2">The sequence shown here is derived from an EMBL/GenBank/DDBJ whole genome shotgun (WGS) entry which is preliminary data.</text>
</comment>
<dbReference type="Pfam" id="PF12732">
    <property type="entry name" value="YtxH"/>
    <property type="match status" value="1"/>
</dbReference>
<evidence type="ECO:0000313" key="2">
    <source>
        <dbReference type="EMBL" id="MBP3193765.1"/>
    </source>
</evidence>
<keyword evidence="3" id="KW-1185">Reference proteome</keyword>
<organism evidence="2 3">
    <name type="scientific">Natronogracilivirga saccharolytica</name>
    <dbReference type="NCBI Taxonomy" id="2812953"/>
    <lineage>
        <taxon>Bacteria</taxon>
        <taxon>Pseudomonadati</taxon>
        <taxon>Balneolota</taxon>
        <taxon>Balneolia</taxon>
        <taxon>Balneolales</taxon>
        <taxon>Cyclonatronaceae</taxon>
        <taxon>Natronogracilivirga</taxon>
    </lineage>
</organism>
<gene>
    <name evidence="2" type="ORF">NATSA_13895</name>
</gene>
<evidence type="ECO:0000313" key="3">
    <source>
        <dbReference type="Proteomes" id="UP000673975"/>
    </source>
</evidence>
<sequence length="92" mass="10479">MSKLNMLVSVIIGSFIGAVLGVLFAPDKGERTRKQLSKKSDEYTDMVRSEFDDFVKTMRKKYETALDDTEDIINKGKSKAEDLRNEVKKAMK</sequence>
<protein>
    <submittedName>
        <fullName evidence="2">YtxH domain-containing protein</fullName>
    </submittedName>
</protein>
<proteinExistence type="predicted"/>
<dbReference type="AlphaFoldDB" id="A0A8J7RLA1"/>
<name>A0A8J7RLA1_9BACT</name>
<keyword evidence="1" id="KW-0812">Transmembrane</keyword>